<evidence type="ECO:0000313" key="3">
    <source>
        <dbReference type="Proteomes" id="UP000266426"/>
    </source>
</evidence>
<feature type="transmembrane region" description="Helical" evidence="1">
    <location>
        <begin position="201"/>
        <end position="225"/>
    </location>
</feature>
<gene>
    <name evidence="2" type="ORF">C4541_12960</name>
</gene>
<dbReference type="Proteomes" id="UP000266426">
    <property type="component" value="Unassembled WGS sequence"/>
</dbReference>
<keyword evidence="1" id="KW-1133">Transmembrane helix</keyword>
<feature type="transmembrane region" description="Helical" evidence="1">
    <location>
        <begin position="113"/>
        <end position="131"/>
    </location>
</feature>
<sequence length="531" mass="61820">MRTDQSRGSARSLKFAVIFYLMISILLLYVLIINSWLCDDAYITFRTVDNFVNGYGLRWNVVERVQTYTHPLWLFLLSFFYYFTREAFYTTHILSLVLSICTLFLYIKKIANNLFVSILGIIILLFSNSFIEFSSSGLENPLTHLLVALYFVVYLDKRCCPKKLFFLSLLSSLALLNRLDNLILFLPPLVFLFLRNRSKKALLFVLLGFLPIVTWELFSLVYYGFLIPNTAYAKLYAGIPSYEMHDKGVFYLLNSIQHDSVTLPVIFCSIVVPFLIKRRHLYVCSISVLLYLMYIVKIGGCFMSGRFLSPLVFCAVTILTSESYEKVLLKRILTCLWILLILTAVFSKMNPLVKIPMYAFRQHSISFEDSHGVGDEQLFYYKSTGLLHLQRTLDKNLFNELPPVSVKTCVGMIGYYAGPAKYIIDVHALTDPFLARLPGKYRDKWRAGHFDRFIPDGYIETRTSGINIVQDKILSRFYDRLLIITQGSIFSKKRLKEIVYMNIGKYFLPEYAEFLERRSKYRYPSRIYQIL</sequence>
<evidence type="ECO:0000313" key="2">
    <source>
        <dbReference type="EMBL" id="RJP56162.1"/>
    </source>
</evidence>
<feature type="transmembrane region" description="Helical" evidence="1">
    <location>
        <begin position="288"/>
        <end position="308"/>
    </location>
</feature>
<comment type="caution">
    <text evidence="2">The sequence shown here is derived from an EMBL/GenBank/DDBJ whole genome shotgun (WGS) entry which is preliminary data.</text>
</comment>
<feature type="transmembrane region" description="Helical" evidence="1">
    <location>
        <begin position="175"/>
        <end position="194"/>
    </location>
</feature>
<keyword evidence="1" id="KW-0472">Membrane</keyword>
<evidence type="ECO:0008006" key="4">
    <source>
        <dbReference type="Google" id="ProtNLM"/>
    </source>
</evidence>
<dbReference type="EMBL" id="QZJZ01000101">
    <property type="protein sequence ID" value="RJP56162.1"/>
    <property type="molecule type" value="Genomic_DNA"/>
</dbReference>
<organism evidence="2 3">
    <name type="scientific">Candidatus Auribacter fodinae</name>
    <dbReference type="NCBI Taxonomy" id="2093366"/>
    <lineage>
        <taxon>Bacteria</taxon>
        <taxon>Pseudomonadati</taxon>
        <taxon>Candidatus Auribacterota</taxon>
        <taxon>Candidatus Auribacteria</taxon>
        <taxon>Candidatus Auribacterales</taxon>
        <taxon>Candidatus Auribacteraceae</taxon>
        <taxon>Candidatus Auribacter</taxon>
    </lineage>
</organism>
<feature type="transmembrane region" description="Helical" evidence="1">
    <location>
        <begin position="12"/>
        <end position="32"/>
    </location>
</feature>
<feature type="transmembrane region" description="Helical" evidence="1">
    <location>
        <begin position="65"/>
        <end position="83"/>
    </location>
</feature>
<name>A0A3A4QU34_9BACT</name>
<reference evidence="2 3" key="1">
    <citation type="journal article" date="2017" name="ISME J.">
        <title>Energy and carbon metabolisms in a deep terrestrial subsurface fluid microbial community.</title>
        <authorList>
            <person name="Momper L."/>
            <person name="Jungbluth S.P."/>
            <person name="Lee M.D."/>
            <person name="Amend J.P."/>
        </authorList>
    </citation>
    <scope>NUCLEOTIDE SEQUENCE [LARGE SCALE GENOMIC DNA]</scope>
    <source>
        <strain evidence="2">SURF_26</strain>
    </source>
</reference>
<dbReference type="AlphaFoldDB" id="A0A3A4QU34"/>
<protein>
    <recommendedName>
        <fullName evidence="4">Glycosyltransferase RgtA/B/C/D-like domain-containing protein</fullName>
    </recommendedName>
</protein>
<evidence type="ECO:0000256" key="1">
    <source>
        <dbReference type="SAM" id="Phobius"/>
    </source>
</evidence>
<feature type="transmembrane region" description="Helical" evidence="1">
    <location>
        <begin position="88"/>
        <end position="107"/>
    </location>
</feature>
<feature type="transmembrane region" description="Helical" evidence="1">
    <location>
        <begin position="260"/>
        <end position="276"/>
    </location>
</feature>
<proteinExistence type="predicted"/>
<accession>A0A3A4QU34</accession>
<keyword evidence="1" id="KW-0812">Transmembrane</keyword>